<dbReference type="Proteomes" id="UP000799428">
    <property type="component" value="Unassembled WGS sequence"/>
</dbReference>
<protein>
    <submittedName>
        <fullName evidence="2">Uncharacterized protein</fullName>
    </submittedName>
</protein>
<reference evidence="2" key="1">
    <citation type="journal article" date="2020" name="Stud. Mycol.">
        <title>101 Dothideomycetes genomes: a test case for predicting lifestyles and emergence of pathogens.</title>
        <authorList>
            <person name="Haridas S."/>
            <person name="Albert R."/>
            <person name="Binder M."/>
            <person name="Bloem J."/>
            <person name="Labutti K."/>
            <person name="Salamov A."/>
            <person name="Andreopoulos B."/>
            <person name="Baker S."/>
            <person name="Barry K."/>
            <person name="Bills G."/>
            <person name="Bluhm B."/>
            <person name="Cannon C."/>
            <person name="Castanera R."/>
            <person name="Culley D."/>
            <person name="Daum C."/>
            <person name="Ezra D."/>
            <person name="Gonzalez J."/>
            <person name="Henrissat B."/>
            <person name="Kuo A."/>
            <person name="Liang C."/>
            <person name="Lipzen A."/>
            <person name="Lutzoni F."/>
            <person name="Magnuson J."/>
            <person name="Mondo S."/>
            <person name="Nolan M."/>
            <person name="Ohm R."/>
            <person name="Pangilinan J."/>
            <person name="Park H.-J."/>
            <person name="Ramirez L."/>
            <person name="Alfaro M."/>
            <person name="Sun H."/>
            <person name="Tritt A."/>
            <person name="Yoshinaga Y."/>
            <person name="Zwiers L.-H."/>
            <person name="Turgeon B."/>
            <person name="Goodwin S."/>
            <person name="Spatafora J."/>
            <person name="Crous P."/>
            <person name="Grigoriev I."/>
        </authorList>
    </citation>
    <scope>NUCLEOTIDE SEQUENCE</scope>
    <source>
        <strain evidence="2">CBS 279.74</strain>
    </source>
</reference>
<sequence>MRSDSRPLSLHISLSYHVLWHGMHQDPPRPRFISFFPLWLVSQLASYMHFLILSSYGYRAGSSLYVFGFRF</sequence>
<proteinExistence type="predicted"/>
<name>A0A6G1KA41_9PLEO</name>
<accession>A0A6G1KA41</accession>
<keyword evidence="3" id="KW-1185">Reference proteome</keyword>
<keyword evidence="1" id="KW-0472">Membrane</keyword>
<evidence type="ECO:0000313" key="3">
    <source>
        <dbReference type="Proteomes" id="UP000799428"/>
    </source>
</evidence>
<evidence type="ECO:0000256" key="1">
    <source>
        <dbReference type="SAM" id="Phobius"/>
    </source>
</evidence>
<dbReference type="AlphaFoldDB" id="A0A6G1KA41"/>
<gene>
    <name evidence="2" type="ORF">K504DRAFT_279989</name>
</gene>
<keyword evidence="1" id="KW-0812">Transmembrane</keyword>
<dbReference type="EMBL" id="MU005770">
    <property type="protein sequence ID" value="KAF2709684.1"/>
    <property type="molecule type" value="Genomic_DNA"/>
</dbReference>
<feature type="transmembrane region" description="Helical" evidence="1">
    <location>
        <begin position="32"/>
        <end position="53"/>
    </location>
</feature>
<keyword evidence="1" id="KW-1133">Transmembrane helix</keyword>
<organism evidence="2 3">
    <name type="scientific">Pleomassaria siparia CBS 279.74</name>
    <dbReference type="NCBI Taxonomy" id="1314801"/>
    <lineage>
        <taxon>Eukaryota</taxon>
        <taxon>Fungi</taxon>
        <taxon>Dikarya</taxon>
        <taxon>Ascomycota</taxon>
        <taxon>Pezizomycotina</taxon>
        <taxon>Dothideomycetes</taxon>
        <taxon>Pleosporomycetidae</taxon>
        <taxon>Pleosporales</taxon>
        <taxon>Pleomassariaceae</taxon>
        <taxon>Pleomassaria</taxon>
    </lineage>
</organism>
<evidence type="ECO:0000313" key="2">
    <source>
        <dbReference type="EMBL" id="KAF2709684.1"/>
    </source>
</evidence>